<proteinExistence type="predicted"/>
<feature type="domain" description="Tsi6" evidence="1">
    <location>
        <begin position="199"/>
        <end position="281"/>
    </location>
</feature>
<evidence type="ECO:0000313" key="2">
    <source>
        <dbReference type="EMBL" id="VVM55471.1"/>
    </source>
</evidence>
<dbReference type="InterPro" id="IPR040818">
    <property type="entry name" value="Tsi6"/>
</dbReference>
<dbReference type="EMBL" id="CABVGY010000004">
    <property type="protein sequence ID" value="VVM55471.1"/>
    <property type="molecule type" value="Genomic_DNA"/>
</dbReference>
<protein>
    <recommendedName>
        <fullName evidence="1">Tsi6 domain-containing protein</fullName>
    </recommendedName>
</protein>
<accession>A0A5E6QHN5</accession>
<gene>
    <name evidence="2" type="ORF">PS659_01037</name>
</gene>
<name>A0A5E6QHN5_PSEFL</name>
<dbReference type="RefSeq" id="WP_318183065.1">
    <property type="nucleotide sequence ID" value="NZ_CABVGY010000004.1"/>
</dbReference>
<organism evidence="2 3">
    <name type="scientific">Pseudomonas fluorescens</name>
    <dbReference type="NCBI Taxonomy" id="294"/>
    <lineage>
        <taxon>Bacteria</taxon>
        <taxon>Pseudomonadati</taxon>
        <taxon>Pseudomonadota</taxon>
        <taxon>Gammaproteobacteria</taxon>
        <taxon>Pseudomonadales</taxon>
        <taxon>Pseudomonadaceae</taxon>
        <taxon>Pseudomonas</taxon>
    </lineage>
</organism>
<reference evidence="2 3" key="1">
    <citation type="submission" date="2019-09" db="EMBL/GenBank/DDBJ databases">
        <authorList>
            <person name="Chandra G."/>
            <person name="Truman W A."/>
        </authorList>
    </citation>
    <scope>NUCLEOTIDE SEQUENCE [LARGE SCALE GENOMIC DNA]</scope>
    <source>
        <strain evidence="2">PS659</strain>
    </source>
</reference>
<evidence type="ECO:0000259" key="1">
    <source>
        <dbReference type="Pfam" id="PF18660"/>
    </source>
</evidence>
<evidence type="ECO:0000313" key="3">
    <source>
        <dbReference type="Proteomes" id="UP000326729"/>
    </source>
</evidence>
<dbReference type="AlphaFoldDB" id="A0A5E6QHN5"/>
<dbReference type="Pfam" id="PF18660">
    <property type="entry name" value="Tsi6"/>
    <property type="match status" value="1"/>
</dbReference>
<sequence>MSKLLHRLKTLFGQKTALPPAPTEQVVDAAPNTEVDKPLSRVERNLSWLPINREPEVFVPLMPPACPDLTLVDALLLQRYRVFVIANDPADRTSETTINRDYASQLASDLYGKATDLGYCRGTESSFEIYWLTQCAAIVSLLSHGPESEQFLTYRKRVGYDRDCALTGEQVRMFDEYVASRSYQTAGADKDRRLKTPITALDYIDNAITITALRYNGCPEFQIYSSSLIQLQFIRNVLLGVEKDKARLHQLTIGVWAAKEFEADDPVLASALGDAFYIGIQIARGLKIQLPNGLPPESLPRT</sequence>
<dbReference type="Proteomes" id="UP000326729">
    <property type="component" value="Unassembled WGS sequence"/>
</dbReference>